<dbReference type="Pfam" id="PF12848">
    <property type="entry name" value="ABC_tran_Xtn"/>
    <property type="match status" value="1"/>
</dbReference>
<evidence type="ECO:0000256" key="1">
    <source>
        <dbReference type="ARBA" id="ARBA00022741"/>
    </source>
</evidence>
<feature type="domain" description="ABC transporter" evidence="5">
    <location>
        <begin position="2"/>
        <end position="260"/>
    </location>
</feature>
<organism evidence="6 7">
    <name type="scientific">Neolewinella antarctica</name>
    <dbReference type="NCBI Taxonomy" id="442734"/>
    <lineage>
        <taxon>Bacteria</taxon>
        <taxon>Pseudomonadati</taxon>
        <taxon>Bacteroidota</taxon>
        <taxon>Saprospiria</taxon>
        <taxon>Saprospirales</taxon>
        <taxon>Lewinellaceae</taxon>
        <taxon>Neolewinella</taxon>
    </lineage>
</organism>
<dbReference type="CDD" id="cd03221">
    <property type="entry name" value="ABCF_EF-3"/>
    <property type="match status" value="2"/>
</dbReference>
<keyword evidence="7" id="KW-1185">Reference proteome</keyword>
<dbReference type="SMART" id="SM00382">
    <property type="entry name" value="AAA"/>
    <property type="match status" value="2"/>
</dbReference>
<dbReference type="PANTHER" id="PTHR42855">
    <property type="entry name" value="ABC TRANSPORTER ATP-BINDING SUBUNIT"/>
    <property type="match status" value="1"/>
</dbReference>
<evidence type="ECO:0000313" key="6">
    <source>
        <dbReference type="EMBL" id="NJC26055.1"/>
    </source>
</evidence>
<dbReference type="Pfam" id="PF16326">
    <property type="entry name" value="ABC_tran_CTD"/>
    <property type="match status" value="1"/>
</dbReference>
<accession>A0ABX0X9Y0</accession>
<dbReference type="Pfam" id="PF00005">
    <property type="entry name" value="ABC_tran"/>
    <property type="match status" value="2"/>
</dbReference>
<dbReference type="Gene3D" id="3.40.50.300">
    <property type="entry name" value="P-loop containing nucleotide triphosphate hydrolases"/>
    <property type="match status" value="2"/>
</dbReference>
<keyword evidence="3" id="KW-0175">Coiled coil</keyword>
<dbReference type="InterPro" id="IPR032781">
    <property type="entry name" value="ABC_tran_Xtn"/>
</dbReference>
<evidence type="ECO:0000259" key="5">
    <source>
        <dbReference type="PROSITE" id="PS50893"/>
    </source>
</evidence>
<dbReference type="Proteomes" id="UP000770785">
    <property type="component" value="Unassembled WGS sequence"/>
</dbReference>
<comment type="caution">
    <text evidence="6">The sequence shown here is derived from an EMBL/GenBank/DDBJ whole genome shotgun (WGS) entry which is preliminary data.</text>
</comment>
<gene>
    <name evidence="6" type="ORF">GGR27_001554</name>
</gene>
<reference evidence="6 7" key="1">
    <citation type="submission" date="2020-03" db="EMBL/GenBank/DDBJ databases">
        <title>Genomic Encyclopedia of Type Strains, Phase IV (KMG-IV): sequencing the most valuable type-strain genomes for metagenomic binning, comparative biology and taxonomic classification.</title>
        <authorList>
            <person name="Goeker M."/>
        </authorList>
    </citation>
    <scope>NUCLEOTIDE SEQUENCE [LARGE SCALE GENOMIC DNA]</scope>
    <source>
        <strain evidence="6 7">DSM 105096</strain>
    </source>
</reference>
<dbReference type="Gene3D" id="1.10.287.380">
    <property type="entry name" value="Valyl-tRNA synthetase, C-terminal domain"/>
    <property type="match status" value="1"/>
</dbReference>
<feature type="domain" description="ABC transporter" evidence="5">
    <location>
        <begin position="328"/>
        <end position="549"/>
    </location>
</feature>
<dbReference type="InterPro" id="IPR003439">
    <property type="entry name" value="ABC_transporter-like_ATP-bd"/>
</dbReference>
<dbReference type="InterPro" id="IPR032524">
    <property type="entry name" value="ABC_tran_C"/>
</dbReference>
<dbReference type="RefSeq" id="WP_168036817.1">
    <property type="nucleotide sequence ID" value="NZ_JAATJH010000002.1"/>
</dbReference>
<dbReference type="SUPFAM" id="SSF52540">
    <property type="entry name" value="P-loop containing nucleoside triphosphate hydrolases"/>
    <property type="match status" value="2"/>
</dbReference>
<evidence type="ECO:0000256" key="3">
    <source>
        <dbReference type="SAM" id="Coils"/>
    </source>
</evidence>
<sequence>MLSATGIFQQYGDRVLFDHATFVVMPRDKVGLVGRNGAGKSTMLKIIAGDVGSDDGTVTRPNGTTLGFLHQEMDLPTGNTVMEETLTAFAHIQEMEDRINAMTKELETRMDYETDAYADFLEEFTALTERFAVIGGITMEAQAERVLKGLGFQQNDFVRQTTEFSGGWQMRIELAKMLLQSPDYLLLDEPTNHLDIESIIWLEEFLANYSGAVITISHDKQFLDNVTKRTLEIELGKVYDYKAGYSEYVQLQAERREKASAAYENQQKVIADKERTINRFMAKATKTKMAQSMQKQLDKIDRIELDQTDNAVMNLRFPKAPRSGAITLDAKNITKTYGDLNVLRGVDLKIDRGDRVSFVGQNGQGKTTLAKILIGQTPATDGDATLGHNVTVGYYAQNQSDELDGKMTLLETMEEASPPEMRTKLRAMLGAFLFSGDDVEKKVSVLSGGERARLALACMLLRPFSLLVLDEPTNHLDMASKDMLKQAVMDYDGTLVVVSHDREFLGGLTDRTIEFRDHKLHEHLGDINFFLERRQLDNMRSVELEKSKAGSGNAASSGSTSAPVPIAIGTQKNQQPELSYDERRRLEKDVGNAERKIEKLEKEIAKVHLEMSDPNFYNDQKKVDKAAGKLRAKQAELDRVMEEWDAASEALG</sequence>
<proteinExistence type="predicted"/>
<evidence type="ECO:0000256" key="4">
    <source>
        <dbReference type="SAM" id="MobiDB-lite"/>
    </source>
</evidence>
<evidence type="ECO:0000256" key="2">
    <source>
        <dbReference type="ARBA" id="ARBA00022840"/>
    </source>
</evidence>
<dbReference type="InterPro" id="IPR037118">
    <property type="entry name" value="Val-tRNA_synth_C_sf"/>
</dbReference>
<dbReference type="PROSITE" id="PS50893">
    <property type="entry name" value="ABC_TRANSPORTER_2"/>
    <property type="match status" value="2"/>
</dbReference>
<dbReference type="PANTHER" id="PTHR42855:SF2">
    <property type="entry name" value="DRUG RESISTANCE ABC TRANSPORTER,ATP-BINDING PROTEIN"/>
    <property type="match status" value="1"/>
</dbReference>
<keyword evidence="2 6" id="KW-0067">ATP-binding</keyword>
<dbReference type="InterPro" id="IPR017871">
    <property type="entry name" value="ABC_transporter-like_CS"/>
</dbReference>
<dbReference type="InterPro" id="IPR027417">
    <property type="entry name" value="P-loop_NTPase"/>
</dbReference>
<name>A0ABX0X9Y0_9BACT</name>
<protein>
    <submittedName>
        <fullName evidence="6">ATP-binding cassette subfamily F protein 3</fullName>
    </submittedName>
</protein>
<feature type="compositionally biased region" description="Low complexity" evidence="4">
    <location>
        <begin position="549"/>
        <end position="562"/>
    </location>
</feature>
<keyword evidence="1" id="KW-0547">Nucleotide-binding</keyword>
<dbReference type="EMBL" id="JAATJH010000002">
    <property type="protein sequence ID" value="NJC26055.1"/>
    <property type="molecule type" value="Genomic_DNA"/>
</dbReference>
<feature type="coiled-coil region" evidence="3">
    <location>
        <begin position="583"/>
        <end position="643"/>
    </location>
</feature>
<dbReference type="GO" id="GO:0005524">
    <property type="term" value="F:ATP binding"/>
    <property type="evidence" value="ECO:0007669"/>
    <property type="project" value="UniProtKB-KW"/>
</dbReference>
<dbReference type="InterPro" id="IPR003593">
    <property type="entry name" value="AAA+_ATPase"/>
</dbReference>
<dbReference type="InterPro" id="IPR051309">
    <property type="entry name" value="ABCF_ATPase"/>
</dbReference>
<dbReference type="PROSITE" id="PS00211">
    <property type="entry name" value="ABC_TRANSPORTER_1"/>
    <property type="match status" value="2"/>
</dbReference>
<feature type="region of interest" description="Disordered" evidence="4">
    <location>
        <begin position="542"/>
        <end position="581"/>
    </location>
</feature>
<evidence type="ECO:0000313" key="7">
    <source>
        <dbReference type="Proteomes" id="UP000770785"/>
    </source>
</evidence>